<proteinExistence type="inferred from homology"/>
<keyword evidence="3 8" id="KW-0808">Transferase</keyword>
<keyword evidence="4" id="KW-0012">Acyltransferase</keyword>
<accession>A0A086SUC1</accession>
<dbReference type="InterPro" id="IPR016181">
    <property type="entry name" value="Acyl_CoA_acyltransferase"/>
</dbReference>
<dbReference type="AlphaFoldDB" id="A0A086SUC1"/>
<reference evidence="9" key="1">
    <citation type="journal article" date="2014" name="Genome Announc.">
        <title>Genome sequence and annotation of Acremonium chrysogenum, producer of the beta-lactam antibiotic cephalosporin C.</title>
        <authorList>
            <person name="Terfehr D."/>
            <person name="Dahlmann T.A."/>
            <person name="Specht T."/>
            <person name="Zadra I."/>
            <person name="Kuernsteiner H."/>
            <person name="Kueck U."/>
        </authorList>
    </citation>
    <scope>NUCLEOTIDE SEQUENCE [LARGE SCALE GENOMIC DNA]</scope>
    <source>
        <strain evidence="9">ATCC 11550 / CBS 779.69 / DSM 880 / IAM 14645 / JCM 23072 / IMI 49137</strain>
    </source>
</reference>
<dbReference type="Pfam" id="PF04377">
    <property type="entry name" value="ATE_C"/>
    <property type="match status" value="1"/>
</dbReference>
<gene>
    <name evidence="8" type="ORF">ACRE_086060</name>
</gene>
<dbReference type="InterPro" id="IPR007472">
    <property type="entry name" value="N-end_Aminoacyl_Trfase_C"/>
</dbReference>
<dbReference type="PANTHER" id="PTHR21367:SF1">
    <property type="entry name" value="ARGINYL-TRNA--PROTEIN TRANSFERASE 1"/>
    <property type="match status" value="1"/>
</dbReference>
<evidence type="ECO:0000259" key="7">
    <source>
        <dbReference type="Pfam" id="PF04377"/>
    </source>
</evidence>
<feature type="region of interest" description="Disordered" evidence="5">
    <location>
        <begin position="325"/>
        <end position="361"/>
    </location>
</feature>
<dbReference type="Pfam" id="PF04376">
    <property type="entry name" value="ATE_N"/>
    <property type="match status" value="1"/>
</dbReference>
<feature type="domain" description="N-end aminoacyl transferase N-terminal" evidence="6">
    <location>
        <begin position="30"/>
        <end position="82"/>
    </location>
</feature>
<dbReference type="InterPro" id="IPR030700">
    <property type="entry name" value="N-end_Aminoacyl_Trfase"/>
</dbReference>
<evidence type="ECO:0000256" key="3">
    <source>
        <dbReference type="ARBA" id="ARBA00022679"/>
    </source>
</evidence>
<dbReference type="PANTHER" id="PTHR21367">
    <property type="entry name" value="ARGININE-TRNA-PROTEIN TRANSFERASE 1"/>
    <property type="match status" value="1"/>
</dbReference>
<evidence type="ECO:0000256" key="4">
    <source>
        <dbReference type="ARBA" id="ARBA00023315"/>
    </source>
</evidence>
<protein>
    <recommendedName>
        <fullName evidence="2">arginyltransferase</fullName>
        <ecNumber evidence="2">2.3.2.8</ecNumber>
    </recommendedName>
</protein>
<evidence type="ECO:0000256" key="5">
    <source>
        <dbReference type="SAM" id="MobiDB-lite"/>
    </source>
</evidence>
<dbReference type="OrthoDB" id="74183at2759"/>
<feature type="domain" description="N-end rule aminoacyl transferase C-terminal" evidence="7">
    <location>
        <begin position="155"/>
        <end position="291"/>
    </location>
</feature>
<evidence type="ECO:0000256" key="2">
    <source>
        <dbReference type="ARBA" id="ARBA00012025"/>
    </source>
</evidence>
<keyword evidence="9" id="KW-1185">Reference proteome</keyword>
<dbReference type="GO" id="GO:0005737">
    <property type="term" value="C:cytoplasm"/>
    <property type="evidence" value="ECO:0007669"/>
    <property type="project" value="TreeGrafter"/>
</dbReference>
<dbReference type="Proteomes" id="UP000029964">
    <property type="component" value="Unassembled WGS sequence"/>
</dbReference>
<dbReference type="GO" id="GO:0004057">
    <property type="term" value="F:arginyl-tRNA--protein transferase activity"/>
    <property type="evidence" value="ECO:0007669"/>
    <property type="project" value="UniProtKB-EC"/>
</dbReference>
<dbReference type="HOGENOM" id="CLU_020349_0_1_1"/>
<dbReference type="SUPFAM" id="SSF55729">
    <property type="entry name" value="Acyl-CoA N-acyltransferases (Nat)"/>
    <property type="match status" value="1"/>
</dbReference>
<organism evidence="8 9">
    <name type="scientific">Hapsidospora chrysogenum (strain ATCC 11550 / CBS 779.69 / DSM 880 / IAM 14645 / JCM 23072 / IMI 49137)</name>
    <name type="common">Acremonium chrysogenum</name>
    <dbReference type="NCBI Taxonomy" id="857340"/>
    <lineage>
        <taxon>Eukaryota</taxon>
        <taxon>Fungi</taxon>
        <taxon>Dikarya</taxon>
        <taxon>Ascomycota</taxon>
        <taxon>Pezizomycotina</taxon>
        <taxon>Sordariomycetes</taxon>
        <taxon>Hypocreomycetidae</taxon>
        <taxon>Hypocreales</taxon>
        <taxon>Bionectriaceae</taxon>
        <taxon>Hapsidospora</taxon>
    </lineage>
</organism>
<name>A0A086SUC1_HAPC1</name>
<dbReference type="InterPro" id="IPR007471">
    <property type="entry name" value="N-end_Aminoacyl_Trfase_N"/>
</dbReference>
<evidence type="ECO:0000259" key="6">
    <source>
        <dbReference type="Pfam" id="PF04376"/>
    </source>
</evidence>
<comment type="similarity">
    <text evidence="1">Belongs to the R-transferase family.</text>
</comment>
<evidence type="ECO:0000313" key="8">
    <source>
        <dbReference type="EMBL" id="KFH40703.1"/>
    </source>
</evidence>
<evidence type="ECO:0000256" key="1">
    <source>
        <dbReference type="ARBA" id="ARBA00009991"/>
    </source>
</evidence>
<dbReference type="STRING" id="857340.A0A086SUC1"/>
<sequence>MESSGTPPIIDAVADYEYIHPIGFAYYATTSSLSPKFYQTIVDRCWRRSGKILYRPDQRRSCCPHYTIRLDSYEFKPSRVQRHTVNRFNRFVLGDEYTKEAARLYPKTREQAKQRNNEFVLTERVHEAEYDRLKTPPEPAHRLVVTLEDDNYTDEKYHVYDNYQKNVHHDPPENRTKRSFTRFLCNSPLRRQTMLGADGKKRRLGSYHQCYRLDGKLVAIGVLDLLPYAVSSVYFLYDESFQSFAPGKLGALHEIALAYEEGYRWWYPGFYIHSCPKMRYKIDYAPQYILDPETLHWDVLDRKVLDLLDKKPFVSLYLERHKELANGKAEEPPPNKAPKLDDTNGTGVAAGTSGEEEENDRSLFRANMPGIPSIAYMQGVDLNHIALKGMRTGPLYETSDLVGWDSSSIYQWPGVKAGVAELVAALGTDCVDVLCLDLLGVGE</sequence>
<comment type="caution">
    <text evidence="8">The sequence shown here is derived from an EMBL/GenBank/DDBJ whole genome shotgun (WGS) entry which is preliminary data.</text>
</comment>
<evidence type="ECO:0000313" key="9">
    <source>
        <dbReference type="Proteomes" id="UP000029964"/>
    </source>
</evidence>
<dbReference type="EC" id="2.3.2.8" evidence="2"/>
<dbReference type="EMBL" id="JPKY01000175">
    <property type="protein sequence ID" value="KFH40703.1"/>
    <property type="molecule type" value="Genomic_DNA"/>
</dbReference>
<feature type="compositionally biased region" description="Basic and acidic residues" evidence="5">
    <location>
        <begin position="325"/>
        <end position="342"/>
    </location>
</feature>